<evidence type="ECO:0000259" key="13">
    <source>
        <dbReference type="PROSITE" id="PS50885"/>
    </source>
</evidence>
<dbReference type="Gene3D" id="1.10.287.130">
    <property type="match status" value="1"/>
</dbReference>
<dbReference type="InterPro" id="IPR005467">
    <property type="entry name" value="His_kinase_dom"/>
</dbReference>
<evidence type="ECO:0000256" key="4">
    <source>
        <dbReference type="ARBA" id="ARBA00022553"/>
    </source>
</evidence>
<dbReference type="CDD" id="cd00082">
    <property type="entry name" value="HisKA"/>
    <property type="match status" value="1"/>
</dbReference>
<dbReference type="PROSITE" id="PS50109">
    <property type="entry name" value="HIS_KIN"/>
    <property type="match status" value="1"/>
</dbReference>
<keyword evidence="15" id="KW-1185">Reference proteome</keyword>
<dbReference type="STRING" id="882082.SaccyDRAFT_0990"/>
<dbReference type="EC" id="2.7.13.3" evidence="3"/>
<dbReference type="eggNOG" id="COG2972">
    <property type="taxonomic scope" value="Bacteria"/>
</dbReference>
<evidence type="ECO:0000256" key="6">
    <source>
        <dbReference type="ARBA" id="ARBA00022692"/>
    </source>
</evidence>
<feature type="domain" description="HAMP" evidence="13">
    <location>
        <begin position="210"/>
        <end position="262"/>
    </location>
</feature>
<dbReference type="SMART" id="SM00387">
    <property type="entry name" value="HATPase_c"/>
    <property type="match status" value="1"/>
</dbReference>
<dbReference type="Gene3D" id="3.30.565.10">
    <property type="entry name" value="Histidine kinase-like ATPase, C-terminal domain"/>
    <property type="match status" value="1"/>
</dbReference>
<dbReference type="SUPFAM" id="SSF55874">
    <property type="entry name" value="ATPase domain of HSP90 chaperone/DNA topoisomerase II/histidine kinase"/>
    <property type="match status" value="1"/>
</dbReference>
<dbReference type="InterPro" id="IPR036097">
    <property type="entry name" value="HisK_dim/P_sf"/>
</dbReference>
<dbReference type="eggNOG" id="COG2205">
    <property type="taxonomic scope" value="Bacteria"/>
</dbReference>
<dbReference type="SMART" id="SM00304">
    <property type="entry name" value="HAMP"/>
    <property type="match status" value="1"/>
</dbReference>
<reference evidence="14 15" key="1">
    <citation type="submission" date="2011-11" db="EMBL/GenBank/DDBJ databases">
        <title>The Noncontiguous Finished sequence of Saccharomonospora cyanea NA-134.</title>
        <authorList>
            <consortium name="US DOE Joint Genome Institute"/>
            <person name="Lucas S."/>
            <person name="Han J."/>
            <person name="Lapidus A."/>
            <person name="Cheng J.-F."/>
            <person name="Goodwin L."/>
            <person name="Pitluck S."/>
            <person name="Peters L."/>
            <person name="Ovchinnikova G."/>
            <person name="Lu M."/>
            <person name="Detter J.C."/>
            <person name="Han C."/>
            <person name="Tapia R."/>
            <person name="Land M."/>
            <person name="Hauser L."/>
            <person name="Kyrpides N."/>
            <person name="Ivanova N."/>
            <person name="Pagani I."/>
            <person name="Brambilla E.-M."/>
            <person name="Klenk H.-P."/>
            <person name="Woyke T."/>
        </authorList>
    </citation>
    <scope>NUCLEOTIDE SEQUENCE [LARGE SCALE GENOMIC DNA]</scope>
    <source>
        <strain evidence="14 15">NA-134</strain>
    </source>
</reference>
<dbReference type="OrthoDB" id="9757990at2"/>
<dbReference type="RefSeq" id="WP_005454129.1">
    <property type="nucleotide sequence ID" value="NZ_CM001440.1"/>
</dbReference>
<keyword evidence="10 11" id="KW-0472">Membrane</keyword>
<evidence type="ECO:0000256" key="3">
    <source>
        <dbReference type="ARBA" id="ARBA00012438"/>
    </source>
</evidence>
<dbReference type="InterPro" id="IPR004358">
    <property type="entry name" value="Sig_transdc_His_kin-like_C"/>
</dbReference>
<dbReference type="SMART" id="SM00388">
    <property type="entry name" value="HisKA"/>
    <property type="match status" value="1"/>
</dbReference>
<feature type="transmembrane region" description="Helical" evidence="11">
    <location>
        <begin position="20"/>
        <end position="40"/>
    </location>
</feature>
<dbReference type="EMBL" id="CM001440">
    <property type="protein sequence ID" value="EHR59903.1"/>
    <property type="molecule type" value="Genomic_DNA"/>
</dbReference>
<comment type="subcellular location">
    <subcellularLocation>
        <location evidence="2">Cell membrane</location>
    </subcellularLocation>
</comment>
<dbReference type="SUPFAM" id="SSF158472">
    <property type="entry name" value="HAMP domain-like"/>
    <property type="match status" value="1"/>
</dbReference>
<dbReference type="GO" id="GO:0005886">
    <property type="term" value="C:plasma membrane"/>
    <property type="evidence" value="ECO:0007669"/>
    <property type="project" value="UniProtKB-SubCell"/>
</dbReference>
<evidence type="ECO:0000256" key="2">
    <source>
        <dbReference type="ARBA" id="ARBA00004236"/>
    </source>
</evidence>
<keyword evidence="5" id="KW-0808">Transferase</keyword>
<dbReference type="AlphaFoldDB" id="H5XMF4"/>
<dbReference type="InterPro" id="IPR036890">
    <property type="entry name" value="HATPase_C_sf"/>
</dbReference>
<keyword evidence="8 11" id="KW-1133">Transmembrane helix</keyword>
<dbReference type="Proteomes" id="UP000002791">
    <property type="component" value="Chromosome"/>
</dbReference>
<evidence type="ECO:0000313" key="14">
    <source>
        <dbReference type="EMBL" id="EHR59903.1"/>
    </source>
</evidence>
<dbReference type="CDD" id="cd00075">
    <property type="entry name" value="HATPase"/>
    <property type="match status" value="1"/>
</dbReference>
<dbReference type="PRINTS" id="PR00344">
    <property type="entry name" value="BCTRLSENSOR"/>
</dbReference>
<keyword evidence="4" id="KW-0597">Phosphoprotein</keyword>
<keyword evidence="9" id="KW-0902">Two-component regulatory system</keyword>
<dbReference type="PANTHER" id="PTHR45436:SF5">
    <property type="entry name" value="SENSOR HISTIDINE KINASE TRCS"/>
    <property type="match status" value="1"/>
</dbReference>
<dbReference type="HOGENOM" id="CLU_000445_89_18_11"/>
<sequence length="488" mass="52411">MKPRRLGTRRRRPLGLRARIAVVVAVVCAAGTTVMALMVYRFQADSSTERFTLAADVGFASDLQQARARVHQHPGGNRLETVTHFVREREGMHWALYEFAVEGKRPVPVGGVYSDSVADGQAVVRSKSLVVPAWLVDRARTGATASTEFPDRHGNPVYLVAGLVEPDLVLVEEYSMRRLHDDLSALRHTLAVVAVVVTVLSAGAALQAAHFAQRPVRAAARAARRFGTGELYVRLPVRGGDELAELAREFNDMAERLGTVIAQLHAKDRQQQRFIADAAHDLRTPVATMVASVDSLDDPATRAVSASLLGEQTRRLARLVEDLLEISRFDAGTAQLRPDRCELPELVEDVVSLVAPDSDVTVRVTGDTTVVADPRRLHTVLSNLITNALVHGAPPVTVEVGGTDPNTVVLRVADHGPGVPDDLLPAVFDRFVRGDAARTDGGTGLGLAIAVENVTVHGGRIEVTRAGGAVFTVTLPRTPPGHTGTAKD</sequence>
<keyword evidence="7 14" id="KW-0418">Kinase</keyword>
<comment type="catalytic activity">
    <reaction evidence="1">
        <text>ATP + protein L-histidine = ADP + protein N-phospho-L-histidine.</text>
        <dbReference type="EC" id="2.7.13.3"/>
    </reaction>
</comment>
<dbReference type="CDD" id="cd06225">
    <property type="entry name" value="HAMP"/>
    <property type="match status" value="1"/>
</dbReference>
<evidence type="ECO:0000256" key="11">
    <source>
        <dbReference type="SAM" id="Phobius"/>
    </source>
</evidence>
<dbReference type="PANTHER" id="PTHR45436">
    <property type="entry name" value="SENSOR HISTIDINE KINASE YKOH"/>
    <property type="match status" value="1"/>
</dbReference>
<dbReference type="Gene3D" id="6.10.340.10">
    <property type="match status" value="1"/>
</dbReference>
<dbReference type="PROSITE" id="PS50885">
    <property type="entry name" value="HAMP"/>
    <property type="match status" value="1"/>
</dbReference>
<evidence type="ECO:0000256" key="1">
    <source>
        <dbReference type="ARBA" id="ARBA00000085"/>
    </source>
</evidence>
<protein>
    <recommendedName>
        <fullName evidence="3">histidine kinase</fullName>
        <ecNumber evidence="3">2.7.13.3</ecNumber>
    </recommendedName>
</protein>
<proteinExistence type="predicted"/>
<evidence type="ECO:0000256" key="5">
    <source>
        <dbReference type="ARBA" id="ARBA00022679"/>
    </source>
</evidence>
<evidence type="ECO:0000256" key="9">
    <source>
        <dbReference type="ARBA" id="ARBA00023012"/>
    </source>
</evidence>
<evidence type="ECO:0000256" key="8">
    <source>
        <dbReference type="ARBA" id="ARBA00022989"/>
    </source>
</evidence>
<gene>
    <name evidence="14" type="ORF">SaccyDRAFT_0990</name>
</gene>
<dbReference type="InterPro" id="IPR003660">
    <property type="entry name" value="HAMP_dom"/>
</dbReference>
<name>H5XMF4_9PSEU</name>
<accession>H5XMF4</accession>
<feature type="domain" description="Histidine kinase" evidence="12">
    <location>
        <begin position="277"/>
        <end position="479"/>
    </location>
</feature>
<dbReference type="InterPro" id="IPR003661">
    <property type="entry name" value="HisK_dim/P_dom"/>
</dbReference>
<evidence type="ECO:0000256" key="10">
    <source>
        <dbReference type="ARBA" id="ARBA00023136"/>
    </source>
</evidence>
<keyword evidence="6 11" id="KW-0812">Transmembrane</keyword>
<dbReference type="Pfam" id="PF00512">
    <property type="entry name" value="HisKA"/>
    <property type="match status" value="1"/>
</dbReference>
<dbReference type="InterPro" id="IPR003594">
    <property type="entry name" value="HATPase_dom"/>
</dbReference>
<evidence type="ECO:0000259" key="12">
    <source>
        <dbReference type="PROSITE" id="PS50109"/>
    </source>
</evidence>
<dbReference type="Pfam" id="PF00672">
    <property type="entry name" value="HAMP"/>
    <property type="match status" value="1"/>
</dbReference>
<dbReference type="GO" id="GO:0000155">
    <property type="term" value="F:phosphorelay sensor kinase activity"/>
    <property type="evidence" value="ECO:0007669"/>
    <property type="project" value="InterPro"/>
</dbReference>
<organism evidence="14 15">
    <name type="scientific">Saccharomonospora cyanea NA-134</name>
    <dbReference type="NCBI Taxonomy" id="882082"/>
    <lineage>
        <taxon>Bacteria</taxon>
        <taxon>Bacillati</taxon>
        <taxon>Actinomycetota</taxon>
        <taxon>Actinomycetes</taxon>
        <taxon>Pseudonocardiales</taxon>
        <taxon>Pseudonocardiaceae</taxon>
        <taxon>Saccharomonospora</taxon>
    </lineage>
</organism>
<dbReference type="Pfam" id="PF02518">
    <property type="entry name" value="HATPase_c"/>
    <property type="match status" value="1"/>
</dbReference>
<dbReference type="InterPro" id="IPR050428">
    <property type="entry name" value="TCS_sensor_his_kinase"/>
</dbReference>
<dbReference type="SUPFAM" id="SSF47384">
    <property type="entry name" value="Homodimeric domain of signal transducing histidine kinase"/>
    <property type="match status" value="1"/>
</dbReference>
<evidence type="ECO:0000313" key="15">
    <source>
        <dbReference type="Proteomes" id="UP000002791"/>
    </source>
</evidence>
<evidence type="ECO:0000256" key="7">
    <source>
        <dbReference type="ARBA" id="ARBA00022777"/>
    </source>
</evidence>